<dbReference type="NCBIfam" id="TIGR03827">
    <property type="entry name" value="GNAT_ablB"/>
    <property type="match status" value="1"/>
</dbReference>
<dbReference type="InterPro" id="IPR022525">
    <property type="entry name" value="GNAT_AblB"/>
</dbReference>
<dbReference type="EMBL" id="JAEAGR010000002">
    <property type="protein sequence ID" value="MBH1939724.1"/>
    <property type="molecule type" value="Genomic_DNA"/>
</dbReference>
<dbReference type="RefSeq" id="WP_197659957.1">
    <property type="nucleotide sequence ID" value="NZ_JAEAGR010000002.1"/>
</dbReference>
<dbReference type="GO" id="GO:0008080">
    <property type="term" value="F:N-acetyltransferase activity"/>
    <property type="evidence" value="ECO:0007669"/>
    <property type="project" value="InterPro"/>
</dbReference>
<comment type="caution">
    <text evidence="2">The sequence shown here is derived from an EMBL/GenBank/DDBJ whole genome shotgun (WGS) entry which is preliminary data.</text>
</comment>
<evidence type="ECO:0000259" key="1">
    <source>
        <dbReference type="PROSITE" id="PS51186"/>
    </source>
</evidence>
<gene>
    <name evidence="2" type="primary">ablB</name>
    <name evidence="2" type="ORF">I5677_02300</name>
</gene>
<feature type="domain" description="N-acetyltransferase" evidence="1">
    <location>
        <begin position="126"/>
        <end position="276"/>
    </location>
</feature>
<dbReference type="CDD" id="cd04301">
    <property type="entry name" value="NAT_SF"/>
    <property type="match status" value="1"/>
</dbReference>
<dbReference type="Pfam" id="PF00583">
    <property type="entry name" value="Acetyltransf_1"/>
    <property type="match status" value="1"/>
</dbReference>
<name>A0A8J7HBX4_9FIRM</name>
<dbReference type="InterPro" id="IPR000182">
    <property type="entry name" value="GNAT_dom"/>
</dbReference>
<dbReference type="InterPro" id="IPR016181">
    <property type="entry name" value="Acyl_CoA_acyltransferase"/>
</dbReference>
<protein>
    <submittedName>
        <fullName evidence="2">Putative beta-lysine N-acetyltransferase</fullName>
    </submittedName>
</protein>
<accession>A0A8J7HBX4</accession>
<dbReference type="Gene3D" id="3.40.630.30">
    <property type="match status" value="1"/>
</dbReference>
<dbReference type="PROSITE" id="PS51186">
    <property type="entry name" value="GNAT"/>
    <property type="match status" value="1"/>
</dbReference>
<dbReference type="Proteomes" id="UP000623269">
    <property type="component" value="Unassembled WGS sequence"/>
</dbReference>
<dbReference type="SUPFAM" id="SSF55729">
    <property type="entry name" value="Acyl-CoA N-acyltransferases (Nat)"/>
    <property type="match status" value="1"/>
</dbReference>
<dbReference type="AlphaFoldDB" id="A0A8J7HBX4"/>
<organism evidence="2 3">
    <name type="scientific">Mobilitalea sibirica</name>
    <dbReference type="NCBI Taxonomy" id="1462919"/>
    <lineage>
        <taxon>Bacteria</taxon>
        <taxon>Bacillati</taxon>
        <taxon>Bacillota</taxon>
        <taxon>Clostridia</taxon>
        <taxon>Lachnospirales</taxon>
        <taxon>Lachnospiraceae</taxon>
        <taxon>Mobilitalea</taxon>
    </lineage>
</organism>
<keyword evidence="3" id="KW-1185">Reference proteome</keyword>
<reference evidence="2" key="1">
    <citation type="submission" date="2020-12" db="EMBL/GenBank/DDBJ databases">
        <title>M. sibirica DSM 26468T genome.</title>
        <authorList>
            <person name="Thieme N."/>
            <person name="Rettenmaier R."/>
            <person name="Zverlov V."/>
            <person name="Liebl W."/>
        </authorList>
    </citation>
    <scope>NUCLEOTIDE SEQUENCE</scope>
    <source>
        <strain evidence="2">DSM 26468</strain>
    </source>
</reference>
<sequence length="276" mass="32007">MADRIEQFGNSIIQHGKENDRIYLMKLSEEDMPRILDIIETLADKYQYAKIFIKVPFKYKDDFEKNGFEIEGSIPDFYHGETAAYFMSKYPDAKRKQETNLTELNNIVEIAKNKSRTKDDMLDNGYLCRKAKPADTKAMAELYSKVFASYPFPIQDKDYLIKTMNENVVYFGVWKEEKLIALSSSEMDVKSGNAEMTDFAVDPEFRGSNLSIVLLSQMEKEMKKRSMELLYTIARAKSYGMNITFAKMGYCFAGRLKNNTNICGSIESMNLWYKRL</sequence>
<evidence type="ECO:0000313" key="3">
    <source>
        <dbReference type="Proteomes" id="UP000623269"/>
    </source>
</evidence>
<proteinExistence type="predicted"/>
<evidence type="ECO:0000313" key="2">
    <source>
        <dbReference type="EMBL" id="MBH1939724.1"/>
    </source>
</evidence>